<comment type="pathway">
    <text evidence="1 6">One-carbon metabolism; tetrahydrofolate interconversion.</text>
</comment>
<dbReference type="Proteomes" id="UP000075398">
    <property type="component" value="Unassembled WGS sequence"/>
</dbReference>
<evidence type="ECO:0000256" key="2">
    <source>
        <dbReference type="ARBA" id="ARBA00022563"/>
    </source>
</evidence>
<dbReference type="Gene3D" id="3.10.410.10">
    <property type="entry name" value="Formyltetrahydrofolate synthetase, domain 3"/>
    <property type="match status" value="1"/>
</dbReference>
<keyword evidence="3 6" id="KW-0436">Ligase</keyword>
<dbReference type="NCBIfam" id="NF010030">
    <property type="entry name" value="PRK13505.1"/>
    <property type="match status" value="1"/>
</dbReference>
<dbReference type="PATRIC" id="fig|1705409.3.peg.530"/>
<evidence type="ECO:0000256" key="5">
    <source>
        <dbReference type="ARBA" id="ARBA00022840"/>
    </source>
</evidence>
<name>A0A150J6W0_9EURY</name>
<dbReference type="GO" id="GO:0035999">
    <property type="term" value="P:tetrahydrofolate interconversion"/>
    <property type="evidence" value="ECO:0007669"/>
    <property type="project" value="UniProtKB-UniRule"/>
</dbReference>
<dbReference type="EMBL" id="LNGC01000013">
    <property type="protein sequence ID" value="KYC52956.1"/>
    <property type="molecule type" value="Genomic_DNA"/>
</dbReference>
<dbReference type="CDD" id="cd00477">
    <property type="entry name" value="FTHFS"/>
    <property type="match status" value="1"/>
</dbReference>
<keyword evidence="5 6" id="KW-0067">ATP-binding</keyword>
<dbReference type="Gene3D" id="3.40.50.300">
    <property type="entry name" value="P-loop containing nucleotide triphosphate hydrolases"/>
    <property type="match status" value="1"/>
</dbReference>
<organism evidence="7 8">
    <name type="scientific">Candidatus Methanofastidiosum methylothiophilum</name>
    <dbReference type="NCBI Taxonomy" id="1705564"/>
    <lineage>
        <taxon>Archaea</taxon>
        <taxon>Methanobacteriati</taxon>
        <taxon>Methanobacteriota</taxon>
        <taxon>Stenosarchaea group</taxon>
        <taxon>Candidatus Methanofastidiosia</taxon>
        <taxon>Candidatus Methanofastidiosales</taxon>
        <taxon>Candidatus Methanofastidiosaceae</taxon>
        <taxon>Candidatus Methanofastidiosum</taxon>
    </lineage>
</organism>
<protein>
    <recommendedName>
        <fullName evidence="6">Formate--tetrahydrofolate ligase</fullName>
        <ecNumber evidence="6">6.3.4.3</ecNumber>
    </recommendedName>
    <alternativeName>
        <fullName evidence="6">Formyltetrahydrofolate synthetase</fullName>
        <shortName evidence="6">FHS</shortName>
        <shortName evidence="6">FTHFS</shortName>
    </alternativeName>
</protein>
<reference evidence="7 8" key="1">
    <citation type="journal article" date="2016" name="ISME J.">
        <title>Chasing the elusive Euryarchaeota class WSA2: genomes reveal a uniquely fastidious methyl-reducing methanogen.</title>
        <authorList>
            <person name="Nobu M.K."/>
            <person name="Narihiro T."/>
            <person name="Kuroda K."/>
            <person name="Mei R."/>
            <person name="Liu W.T."/>
        </authorList>
    </citation>
    <scope>NUCLEOTIDE SEQUENCE [LARGE SCALE GENOMIC DNA]</scope>
    <source>
        <strain evidence="7">U1lsi0528_Bin055</strain>
    </source>
</reference>
<keyword evidence="2 6" id="KW-0554">One-carbon metabolism</keyword>
<dbReference type="InterPro" id="IPR000559">
    <property type="entry name" value="Formate_THF_ligase"/>
</dbReference>
<feature type="binding site" evidence="6">
    <location>
        <begin position="68"/>
        <end position="75"/>
    </location>
    <ligand>
        <name>ATP</name>
        <dbReference type="ChEBI" id="CHEBI:30616"/>
    </ligand>
</feature>
<dbReference type="InterPro" id="IPR020628">
    <property type="entry name" value="Formate_THF_ligase_CS"/>
</dbReference>
<evidence type="ECO:0000313" key="7">
    <source>
        <dbReference type="EMBL" id="KYC52956.1"/>
    </source>
</evidence>
<evidence type="ECO:0000256" key="1">
    <source>
        <dbReference type="ARBA" id="ARBA00004777"/>
    </source>
</evidence>
<gene>
    <name evidence="6 7" type="primary">fhs</name>
    <name evidence="7" type="ORF">AMQ22_00513</name>
</gene>
<dbReference type="GO" id="GO:0005524">
    <property type="term" value="F:ATP binding"/>
    <property type="evidence" value="ECO:0007669"/>
    <property type="project" value="UniProtKB-UniRule"/>
</dbReference>
<dbReference type="PROSITE" id="PS00721">
    <property type="entry name" value="FTHFS_1"/>
    <property type="match status" value="1"/>
</dbReference>
<dbReference type="FunFam" id="3.10.410.10:FF:000001">
    <property type="entry name" value="Putative formate--tetrahydrofolate ligase"/>
    <property type="match status" value="1"/>
</dbReference>
<dbReference type="STRING" id="1705564.APG08_00286"/>
<dbReference type="UniPathway" id="UPA00193"/>
<dbReference type="AlphaFoldDB" id="A0A150J6W0"/>
<dbReference type="GO" id="GO:0004329">
    <property type="term" value="F:formate-tetrahydrofolate ligase activity"/>
    <property type="evidence" value="ECO:0007669"/>
    <property type="project" value="UniProtKB-UniRule"/>
</dbReference>
<evidence type="ECO:0000256" key="3">
    <source>
        <dbReference type="ARBA" id="ARBA00022598"/>
    </source>
</evidence>
<dbReference type="EC" id="6.3.4.3" evidence="6"/>
<keyword evidence="4 6" id="KW-0547">Nucleotide-binding</keyword>
<dbReference type="HAMAP" id="MF_01543">
    <property type="entry name" value="FTHFS"/>
    <property type="match status" value="1"/>
</dbReference>
<proteinExistence type="inferred from homology"/>
<dbReference type="InterPro" id="IPR027417">
    <property type="entry name" value="P-loop_NTPase"/>
</dbReference>
<sequence length="557" mass="60123">MIKMESDIDIAKKADIWPIGKIAEKAGISDKCLELYGKHKAKIDLSILKTTEKNTNGNLILVTAMNPTPYGEGKTLTTIGLGQALTLLGKKTMITLREPSMGPVFGVKGGATGGGLSQILPMEDINLHFTGDIHAVQAAHNLLAAMLDTHILMGNELDIDINNIVWPRAIDMNDRALRNIVIGLGGSGNGIPRESKFIITAASEIMSIVCLSKDIMDLKEKLSNITVAFDRKGNPINAGKLKVEGALAAILKDALKPNLVQTIEHTPAIIHGGPFANISIGTNSIIATNIALKLADFVIIEAGFGADLGAEKFLNIVSRKGNFSPSVVVLVVTCKAIKYHGGLKDIITYHDEEAFLKGLKNVEKHIDNLKLFGVPVVVSINKFNFDRDQEIEMIKSLCAKKEVPVALSKMFSEGGNGGIDLANIILELSKQKNNFKPLYELDEDIEKKVEIIAKKVYGAKRVIFETKPKKKIELYKKLGYGNLPVCIAKTQMSLSDDKNLIGVPPPFDLEVTDVELASGAGYIVIVCGNITLMPGLSSTPAAVKMDIDDKGNIKGLL</sequence>
<evidence type="ECO:0000256" key="4">
    <source>
        <dbReference type="ARBA" id="ARBA00022741"/>
    </source>
</evidence>
<dbReference type="Pfam" id="PF01268">
    <property type="entry name" value="FTHFS"/>
    <property type="match status" value="1"/>
</dbReference>
<evidence type="ECO:0000313" key="8">
    <source>
        <dbReference type="Proteomes" id="UP000075398"/>
    </source>
</evidence>
<comment type="caution">
    <text evidence="7">The sequence shown here is derived from an EMBL/GenBank/DDBJ whole genome shotgun (WGS) entry which is preliminary data.</text>
</comment>
<evidence type="ECO:0000256" key="6">
    <source>
        <dbReference type="HAMAP-Rule" id="MF_01543"/>
    </source>
</evidence>
<accession>A0A150J6W0</accession>
<dbReference type="SUPFAM" id="SSF52540">
    <property type="entry name" value="P-loop containing nucleoside triphosphate hydrolases"/>
    <property type="match status" value="1"/>
</dbReference>
<comment type="catalytic activity">
    <reaction evidence="6">
        <text>(6S)-5,6,7,8-tetrahydrofolate + formate + ATP = (6R)-10-formyltetrahydrofolate + ADP + phosphate</text>
        <dbReference type="Rhea" id="RHEA:20221"/>
        <dbReference type="ChEBI" id="CHEBI:15740"/>
        <dbReference type="ChEBI" id="CHEBI:30616"/>
        <dbReference type="ChEBI" id="CHEBI:43474"/>
        <dbReference type="ChEBI" id="CHEBI:57453"/>
        <dbReference type="ChEBI" id="CHEBI:195366"/>
        <dbReference type="ChEBI" id="CHEBI:456216"/>
        <dbReference type="EC" id="6.3.4.3"/>
    </reaction>
</comment>
<dbReference type="Gene3D" id="3.30.1510.10">
    <property type="entry name" value="Domain 2, N(10)-formyltetrahydrofolate synthetase"/>
    <property type="match status" value="1"/>
</dbReference>
<dbReference type="FunFam" id="3.30.1510.10:FF:000001">
    <property type="entry name" value="Formate--tetrahydrofolate ligase"/>
    <property type="match status" value="1"/>
</dbReference>
<comment type="similarity">
    <text evidence="6">Belongs to the formate--tetrahydrofolate ligase family.</text>
</comment>